<comment type="cofactor">
    <cofactor evidence="6">
        <name>[2Fe-2S] cluster</name>
        <dbReference type="ChEBI" id="CHEBI:190135"/>
    </cofactor>
</comment>
<dbReference type="Gene3D" id="3.40.30.10">
    <property type="entry name" value="Glutaredoxin"/>
    <property type="match status" value="1"/>
</dbReference>
<dbReference type="GO" id="GO:0051537">
    <property type="term" value="F:2 iron, 2 sulfur cluster binding"/>
    <property type="evidence" value="ECO:0007669"/>
    <property type="project" value="UniProtKB-KW"/>
</dbReference>
<dbReference type="GO" id="GO:0016491">
    <property type="term" value="F:oxidoreductase activity"/>
    <property type="evidence" value="ECO:0007669"/>
    <property type="project" value="InterPro"/>
</dbReference>
<sequence>MVVQTQNRVNRVPEICAGFNNQPDALLEILHLLQQQDGFLAPKVLVEIAKILNISRADIYGVVSFYDDFRQEADTGPQIKICRGEACQAQGCETLVAHVNAQTAQTFHDVYCLGNCALGPAVMIDGHLHGRVNPARFDALLTDEAD</sequence>
<reference evidence="7" key="1">
    <citation type="submission" date="2018-06" db="EMBL/GenBank/DDBJ databases">
        <authorList>
            <person name="Zhirakovskaya E."/>
        </authorList>
    </citation>
    <scope>NUCLEOTIDE SEQUENCE</scope>
</reference>
<evidence type="ECO:0000256" key="4">
    <source>
        <dbReference type="ARBA" id="ARBA00023004"/>
    </source>
</evidence>
<organism evidence="7">
    <name type="scientific">hydrothermal vent metagenome</name>
    <dbReference type="NCBI Taxonomy" id="652676"/>
    <lineage>
        <taxon>unclassified sequences</taxon>
        <taxon>metagenomes</taxon>
        <taxon>ecological metagenomes</taxon>
    </lineage>
</organism>
<comment type="similarity">
    <text evidence="1">Belongs to the complex I 24 kDa subunit family.</text>
</comment>
<evidence type="ECO:0000256" key="5">
    <source>
        <dbReference type="ARBA" id="ARBA00023014"/>
    </source>
</evidence>
<dbReference type="Gene3D" id="1.10.10.1590">
    <property type="entry name" value="NADH-quinone oxidoreductase subunit E"/>
    <property type="match status" value="1"/>
</dbReference>
<evidence type="ECO:0000256" key="1">
    <source>
        <dbReference type="ARBA" id="ARBA00010643"/>
    </source>
</evidence>
<dbReference type="SUPFAM" id="SSF52833">
    <property type="entry name" value="Thioredoxin-like"/>
    <property type="match status" value="1"/>
</dbReference>
<proteinExistence type="inferred from homology"/>
<dbReference type="InterPro" id="IPR041921">
    <property type="entry name" value="NuoE_N"/>
</dbReference>
<dbReference type="EMBL" id="UOEE01000240">
    <property type="protein sequence ID" value="VAV97161.1"/>
    <property type="molecule type" value="Genomic_DNA"/>
</dbReference>
<keyword evidence="2" id="KW-0001">2Fe-2S</keyword>
<dbReference type="InterPro" id="IPR002023">
    <property type="entry name" value="NuoE-like"/>
</dbReference>
<dbReference type="InterPro" id="IPR028431">
    <property type="entry name" value="NADP_DH_HndA-like"/>
</dbReference>
<evidence type="ECO:0000313" key="7">
    <source>
        <dbReference type="EMBL" id="VAV97161.1"/>
    </source>
</evidence>
<dbReference type="GO" id="GO:0046872">
    <property type="term" value="F:metal ion binding"/>
    <property type="evidence" value="ECO:0007669"/>
    <property type="project" value="UniProtKB-KW"/>
</dbReference>
<dbReference type="PANTHER" id="PTHR43342:SF1">
    <property type="entry name" value="BIFURCATING [FEFE] HYDROGENASE GAMMA SUBUNIT"/>
    <property type="match status" value="1"/>
</dbReference>
<dbReference type="Pfam" id="PF01257">
    <property type="entry name" value="2Fe-2S_thioredx"/>
    <property type="match status" value="1"/>
</dbReference>
<evidence type="ECO:0000256" key="6">
    <source>
        <dbReference type="ARBA" id="ARBA00034078"/>
    </source>
</evidence>
<evidence type="ECO:0000256" key="3">
    <source>
        <dbReference type="ARBA" id="ARBA00022723"/>
    </source>
</evidence>
<keyword evidence="3" id="KW-0479">Metal-binding</keyword>
<dbReference type="PIRSF" id="PIRSF000216">
    <property type="entry name" value="NADH_DH_24kDa"/>
    <property type="match status" value="1"/>
</dbReference>
<name>A0A3B0S1R7_9ZZZZ</name>
<keyword evidence="4" id="KW-0408">Iron</keyword>
<keyword evidence="5" id="KW-0411">Iron-sulfur</keyword>
<gene>
    <name evidence="7" type="ORF">MNBD_ALPHA06-925</name>
</gene>
<accession>A0A3B0S1R7</accession>
<dbReference type="InterPro" id="IPR036249">
    <property type="entry name" value="Thioredoxin-like_sf"/>
</dbReference>
<evidence type="ECO:0000256" key="2">
    <source>
        <dbReference type="ARBA" id="ARBA00022714"/>
    </source>
</evidence>
<dbReference type="PANTHER" id="PTHR43342">
    <property type="entry name" value="NADH-QUINONE OXIDOREDUCTASE, E SUBUNIT"/>
    <property type="match status" value="1"/>
</dbReference>
<dbReference type="AlphaFoldDB" id="A0A3B0S1R7"/>
<protein>
    <submittedName>
        <fullName evidence="7">NAD-dependent formate dehydrogenase gamma subunit</fullName>
    </submittedName>
</protein>